<evidence type="ECO:0000256" key="1">
    <source>
        <dbReference type="SAM" id="SignalP"/>
    </source>
</evidence>
<accession>A0AAV5TIB5</accession>
<name>A0AAV5TIB5_9BILA</name>
<feature type="non-terminal residue" evidence="2">
    <location>
        <position position="1"/>
    </location>
</feature>
<keyword evidence="3" id="KW-1185">Reference proteome</keyword>
<gene>
    <name evidence="2" type="ORF">PENTCL1PPCAC_16158</name>
</gene>
<evidence type="ECO:0000313" key="3">
    <source>
        <dbReference type="Proteomes" id="UP001432027"/>
    </source>
</evidence>
<organism evidence="2 3">
    <name type="scientific">Pristionchus entomophagus</name>
    <dbReference type="NCBI Taxonomy" id="358040"/>
    <lineage>
        <taxon>Eukaryota</taxon>
        <taxon>Metazoa</taxon>
        <taxon>Ecdysozoa</taxon>
        <taxon>Nematoda</taxon>
        <taxon>Chromadorea</taxon>
        <taxon>Rhabditida</taxon>
        <taxon>Rhabditina</taxon>
        <taxon>Diplogasteromorpha</taxon>
        <taxon>Diplogasteroidea</taxon>
        <taxon>Neodiplogasteridae</taxon>
        <taxon>Pristionchus</taxon>
    </lineage>
</organism>
<keyword evidence="1" id="KW-0732">Signal</keyword>
<dbReference type="Proteomes" id="UP001432027">
    <property type="component" value="Unassembled WGS sequence"/>
</dbReference>
<feature type="signal peptide" evidence="1">
    <location>
        <begin position="1"/>
        <end position="18"/>
    </location>
</feature>
<dbReference type="EMBL" id="BTSX01000004">
    <property type="protein sequence ID" value="GMS93983.1"/>
    <property type="molecule type" value="Genomic_DNA"/>
</dbReference>
<feature type="non-terminal residue" evidence="2">
    <location>
        <position position="73"/>
    </location>
</feature>
<sequence>RRSASLSLFMSNLNIVRLLLRRCIFMAEVPTLNSSVNIAFCSSCSNCFMSLEISVKAASESTMLRFSGFSLQK</sequence>
<protein>
    <submittedName>
        <fullName evidence="2">Uncharacterized protein</fullName>
    </submittedName>
</protein>
<feature type="chain" id="PRO_5043405865" evidence="1">
    <location>
        <begin position="19"/>
        <end position="73"/>
    </location>
</feature>
<comment type="caution">
    <text evidence="2">The sequence shown here is derived from an EMBL/GenBank/DDBJ whole genome shotgun (WGS) entry which is preliminary data.</text>
</comment>
<dbReference type="AlphaFoldDB" id="A0AAV5TIB5"/>
<evidence type="ECO:0000313" key="2">
    <source>
        <dbReference type="EMBL" id="GMS93983.1"/>
    </source>
</evidence>
<reference evidence="2" key="1">
    <citation type="submission" date="2023-10" db="EMBL/GenBank/DDBJ databases">
        <title>Genome assembly of Pristionchus species.</title>
        <authorList>
            <person name="Yoshida K."/>
            <person name="Sommer R.J."/>
        </authorList>
    </citation>
    <scope>NUCLEOTIDE SEQUENCE</scope>
    <source>
        <strain evidence="2">RS0144</strain>
    </source>
</reference>
<proteinExistence type="predicted"/>